<sequence length="291" mass="31195">MIRPRAIAAGVEAFAARTPTLPPATHTNSYALGGREVLLVEPATPYEDERLEWLAWARGLASRGRSIVAIAVTHHHADHVGGARFFAAELGVPIWAHAEAAPRLRDVPIARRLSDREVVRLDGPAPTALRVLHTPGHAPDHLCFFDEAEGVLVCGDMVAGVGTILIDPRDGDMAEYLAQLERLAALGARVALPAHGEPIDAPEALFRRYVAHRLGREQRVAAALEAPGAAGSGGDGGATLEELLPVAYADTAPHLWPIARLSLEAHLIKLEREGRAARREGRWRRAGAARG</sequence>
<dbReference type="PATRIC" id="fig|1254432.3.peg.9374"/>
<dbReference type="RefSeq" id="WP_020740159.1">
    <property type="nucleotide sequence ID" value="NC_021658.1"/>
</dbReference>
<dbReference type="PANTHER" id="PTHR23131:SF0">
    <property type="entry name" value="ENDORIBONUCLEASE LACTB2"/>
    <property type="match status" value="1"/>
</dbReference>
<feature type="domain" description="Metallo-beta-lactamase" evidence="1">
    <location>
        <begin position="26"/>
        <end position="195"/>
    </location>
</feature>
<gene>
    <name evidence="2" type="ORF">SCE1572_41460</name>
</gene>
<organism evidence="2 3">
    <name type="scientific">Sorangium cellulosum So0157-2</name>
    <dbReference type="NCBI Taxonomy" id="1254432"/>
    <lineage>
        <taxon>Bacteria</taxon>
        <taxon>Pseudomonadati</taxon>
        <taxon>Myxococcota</taxon>
        <taxon>Polyangia</taxon>
        <taxon>Polyangiales</taxon>
        <taxon>Polyangiaceae</taxon>
        <taxon>Sorangium</taxon>
    </lineage>
</organism>
<dbReference type="Pfam" id="PF17778">
    <property type="entry name" value="WHD_BLACT"/>
    <property type="match status" value="1"/>
</dbReference>
<dbReference type="InterPro" id="IPR041516">
    <property type="entry name" value="LACTB2_WH"/>
</dbReference>
<dbReference type="InterPro" id="IPR001279">
    <property type="entry name" value="Metallo-B-lactamas"/>
</dbReference>
<dbReference type="Pfam" id="PF00753">
    <property type="entry name" value="Lactamase_B"/>
    <property type="match status" value="1"/>
</dbReference>
<dbReference type="PANTHER" id="PTHR23131">
    <property type="entry name" value="ENDORIBONUCLEASE LACTB2"/>
    <property type="match status" value="1"/>
</dbReference>
<dbReference type="Gene3D" id="1.10.10.10">
    <property type="entry name" value="Winged helix-like DNA-binding domain superfamily/Winged helix DNA-binding domain"/>
    <property type="match status" value="1"/>
</dbReference>
<dbReference type="STRING" id="1254432.SCE1572_41460"/>
<dbReference type="Gene3D" id="3.60.15.10">
    <property type="entry name" value="Ribonuclease Z/Hydroxyacylglutathione hydrolase-like"/>
    <property type="match status" value="1"/>
</dbReference>
<dbReference type="InterPro" id="IPR036866">
    <property type="entry name" value="RibonucZ/Hydroxyglut_hydro"/>
</dbReference>
<accession>S4Y841</accession>
<dbReference type="eggNOG" id="COG0491">
    <property type="taxonomic scope" value="Bacteria"/>
</dbReference>
<dbReference type="EMBL" id="CP003969">
    <property type="protein sequence ID" value="AGP40410.1"/>
    <property type="molecule type" value="Genomic_DNA"/>
</dbReference>
<proteinExistence type="predicted"/>
<dbReference type="SMART" id="SM00849">
    <property type="entry name" value="Lactamase_B"/>
    <property type="match status" value="1"/>
</dbReference>
<dbReference type="InterPro" id="IPR050662">
    <property type="entry name" value="Sec-metab_biosynth-thioest"/>
</dbReference>
<dbReference type="AlphaFoldDB" id="S4Y841"/>
<dbReference type="HOGENOM" id="CLU_048478_2_0_7"/>
<evidence type="ECO:0000313" key="2">
    <source>
        <dbReference type="EMBL" id="AGP40410.1"/>
    </source>
</evidence>
<reference evidence="2 3" key="1">
    <citation type="journal article" date="2013" name="Sci. Rep.">
        <title>Extraordinary expansion of a Sorangium cellulosum genome from an alkaline milieu.</title>
        <authorList>
            <person name="Han K."/>
            <person name="Li Z.F."/>
            <person name="Peng R."/>
            <person name="Zhu L.P."/>
            <person name="Zhou T."/>
            <person name="Wang L.G."/>
            <person name="Li S.G."/>
            <person name="Zhang X.B."/>
            <person name="Hu W."/>
            <person name="Wu Z.H."/>
            <person name="Qin N."/>
            <person name="Li Y.Z."/>
        </authorList>
    </citation>
    <scope>NUCLEOTIDE SEQUENCE [LARGE SCALE GENOMIC DNA]</scope>
    <source>
        <strain evidence="2 3">So0157-2</strain>
    </source>
</reference>
<evidence type="ECO:0000259" key="1">
    <source>
        <dbReference type="SMART" id="SM00849"/>
    </source>
</evidence>
<dbReference type="SUPFAM" id="SSF56281">
    <property type="entry name" value="Metallo-hydrolase/oxidoreductase"/>
    <property type="match status" value="1"/>
</dbReference>
<name>S4Y841_SORCE</name>
<protein>
    <recommendedName>
        <fullName evidence="1">Metallo-beta-lactamase domain-containing protein</fullName>
    </recommendedName>
</protein>
<dbReference type="Proteomes" id="UP000014803">
    <property type="component" value="Chromosome"/>
</dbReference>
<evidence type="ECO:0000313" key="3">
    <source>
        <dbReference type="Proteomes" id="UP000014803"/>
    </source>
</evidence>
<dbReference type="KEGG" id="scu:SCE1572_41460"/>
<dbReference type="OrthoDB" id="9784009at2"/>
<dbReference type="InterPro" id="IPR036388">
    <property type="entry name" value="WH-like_DNA-bd_sf"/>
</dbReference>